<dbReference type="EMBL" id="CP027666">
    <property type="protein sequence ID" value="AVO34902.1"/>
    <property type="molecule type" value="Genomic_DNA"/>
</dbReference>
<keyword evidence="3" id="KW-1185">Reference proteome</keyword>
<gene>
    <name evidence="2" type="ORF">C6570_12145</name>
</gene>
<dbReference type="InterPro" id="IPR054545">
    <property type="entry name" value="ApeI-like"/>
</dbReference>
<feature type="domain" description="ApeI dehydratase-like" evidence="1">
    <location>
        <begin position="3"/>
        <end position="92"/>
    </location>
</feature>
<organism evidence="2 3">
    <name type="scientific">Ottowia oryzae</name>
    <dbReference type="NCBI Taxonomy" id="2109914"/>
    <lineage>
        <taxon>Bacteria</taxon>
        <taxon>Pseudomonadati</taxon>
        <taxon>Pseudomonadota</taxon>
        <taxon>Betaproteobacteria</taxon>
        <taxon>Burkholderiales</taxon>
        <taxon>Comamonadaceae</taxon>
        <taxon>Ottowia</taxon>
    </lineage>
</organism>
<dbReference type="KEGG" id="otk:C6570_12145"/>
<dbReference type="RefSeq" id="WP_106703451.1">
    <property type="nucleotide sequence ID" value="NZ_CP027666.1"/>
</dbReference>
<reference evidence="2 3" key="1">
    <citation type="submission" date="2018-03" db="EMBL/GenBank/DDBJ databases">
        <title>Genome sequencing of Ottowia sp.</title>
        <authorList>
            <person name="Kim S.-J."/>
            <person name="Heo J."/>
            <person name="Kwon S.-W."/>
        </authorList>
    </citation>
    <scope>NUCLEOTIDE SEQUENCE [LARGE SCALE GENOMIC DNA]</scope>
    <source>
        <strain evidence="2 3">KADR8-3</strain>
    </source>
</reference>
<dbReference type="Gene3D" id="3.10.129.10">
    <property type="entry name" value="Hotdog Thioesterase"/>
    <property type="match status" value="1"/>
</dbReference>
<dbReference type="Proteomes" id="UP000239709">
    <property type="component" value="Chromosome"/>
</dbReference>
<dbReference type="Pfam" id="PF22818">
    <property type="entry name" value="ApeI-like"/>
    <property type="match status" value="1"/>
</dbReference>
<accession>A0A2S0MG82</accession>
<name>A0A2S0MG82_9BURK</name>
<dbReference type="AlphaFoldDB" id="A0A2S0MG82"/>
<evidence type="ECO:0000313" key="2">
    <source>
        <dbReference type="EMBL" id="AVO34902.1"/>
    </source>
</evidence>
<evidence type="ECO:0000259" key="1">
    <source>
        <dbReference type="Pfam" id="PF22818"/>
    </source>
</evidence>
<dbReference type="OrthoDB" id="9787658at2"/>
<sequence length="100" mass="10595">MDQTLTVNFTCQHASARFAGHFLRQVVVPGAALLDRVILEVEGAMHERVLAVKQVKFLNAALPDDAFALRATVTGATVRFDLTSGTRTVCTGSLALGPAA</sequence>
<evidence type="ECO:0000313" key="3">
    <source>
        <dbReference type="Proteomes" id="UP000239709"/>
    </source>
</evidence>
<proteinExistence type="predicted"/>
<protein>
    <recommendedName>
        <fullName evidence="1">ApeI dehydratase-like domain-containing protein</fullName>
    </recommendedName>
</protein>